<name>A0ABN8E437_9VIBR</name>
<accession>A0ABN8E437</accession>
<dbReference type="Proteomes" id="UP000838748">
    <property type="component" value="Unassembled WGS sequence"/>
</dbReference>
<dbReference type="PROSITE" id="PS50234">
    <property type="entry name" value="VWFA"/>
    <property type="match status" value="1"/>
</dbReference>
<organism evidence="2 3">
    <name type="scientific">Vibrio marisflavi CECT 7928</name>
    <dbReference type="NCBI Taxonomy" id="634439"/>
    <lineage>
        <taxon>Bacteria</taxon>
        <taxon>Pseudomonadati</taxon>
        <taxon>Pseudomonadota</taxon>
        <taxon>Gammaproteobacteria</taxon>
        <taxon>Vibrionales</taxon>
        <taxon>Vibrionaceae</taxon>
        <taxon>Vibrio</taxon>
    </lineage>
</organism>
<dbReference type="Gene3D" id="3.40.50.410">
    <property type="entry name" value="von Willebrand factor, type A domain"/>
    <property type="match status" value="2"/>
</dbReference>
<dbReference type="InterPro" id="IPR002035">
    <property type="entry name" value="VWF_A"/>
</dbReference>
<dbReference type="Pfam" id="PF13400">
    <property type="entry name" value="Tad"/>
    <property type="match status" value="1"/>
</dbReference>
<dbReference type="InterPro" id="IPR028087">
    <property type="entry name" value="Tad_N"/>
</dbReference>
<reference evidence="2" key="1">
    <citation type="submission" date="2021-11" db="EMBL/GenBank/DDBJ databases">
        <authorList>
            <person name="Rodrigo-Torres L."/>
            <person name="Arahal R. D."/>
            <person name="Lucena T."/>
        </authorList>
    </citation>
    <scope>NUCLEOTIDE SEQUENCE</scope>
    <source>
        <strain evidence="2">CECT 7928</strain>
    </source>
</reference>
<proteinExistence type="predicted"/>
<dbReference type="InterPro" id="IPR036465">
    <property type="entry name" value="vWFA_dom_sf"/>
</dbReference>
<feature type="domain" description="VWFA" evidence="1">
    <location>
        <begin position="158"/>
        <end position="410"/>
    </location>
</feature>
<dbReference type="EMBL" id="CAKLDM010000001">
    <property type="protein sequence ID" value="CAH0537058.1"/>
    <property type="molecule type" value="Genomic_DNA"/>
</dbReference>
<evidence type="ECO:0000259" key="1">
    <source>
        <dbReference type="PROSITE" id="PS50234"/>
    </source>
</evidence>
<evidence type="ECO:0000313" key="2">
    <source>
        <dbReference type="EMBL" id="CAH0537058.1"/>
    </source>
</evidence>
<gene>
    <name evidence="2" type="ORF">VMF7928_00894</name>
</gene>
<dbReference type="SMART" id="SM00327">
    <property type="entry name" value="VWA"/>
    <property type="match status" value="1"/>
</dbReference>
<sequence>MRNMKRKQQGVAGIIFVLLLLGMIGFLALATDGARALQTRARLDNASEVASIAVAALNDDNESTDGSGSAVNQTLVSNYAKAYVPDINNINSLKISKVDCSLDNSKCLDDFVDGYQYQINISTDQLSWFPGGDNQQGFGKTFTTASQAISQKVESPVDTVIVADFSGSMNNRPSSGGKAKYKQLQDVVQEVTDQLATQNANLADEYKNKIGLAVYNTATHSVPSDGQSYHSIVQTINNNGHPTSSHSNVDATNTIQHIFDVKNSSYEVSNSGGNFHDLQLTTDFNSFNSSLDSFYPSNGTASYQGIIRGAQLLNTGTLSRRLMIIISDGEDNYPSTTQNLVDNGMCDTIRDTLDSQTATVNGQPVETTLAFIGFDYDTSTNPALTQCVGKNNVYEAKDGQQMVNQILGIINEETGHLR</sequence>
<dbReference type="SUPFAM" id="SSF53300">
    <property type="entry name" value="vWA-like"/>
    <property type="match status" value="1"/>
</dbReference>
<keyword evidence="3" id="KW-1185">Reference proteome</keyword>
<protein>
    <recommendedName>
        <fullName evidence="1">VWFA domain-containing protein</fullName>
    </recommendedName>
</protein>
<comment type="caution">
    <text evidence="2">The sequence shown here is derived from an EMBL/GenBank/DDBJ whole genome shotgun (WGS) entry which is preliminary data.</text>
</comment>
<evidence type="ECO:0000313" key="3">
    <source>
        <dbReference type="Proteomes" id="UP000838748"/>
    </source>
</evidence>